<dbReference type="RefSeq" id="WP_184072541.1">
    <property type="nucleotide sequence ID" value="NZ_JACHDS010000001.1"/>
</dbReference>
<comment type="caution">
    <text evidence="2">The sequence shown here is derived from an EMBL/GenBank/DDBJ whole genome shotgun (WGS) entry which is preliminary data.</text>
</comment>
<gene>
    <name evidence="2" type="ORF">HNR23_000181</name>
</gene>
<evidence type="ECO:0008006" key="4">
    <source>
        <dbReference type="Google" id="ProtNLM"/>
    </source>
</evidence>
<organism evidence="2 3">
    <name type="scientific">Nocardiopsis mwathae</name>
    <dbReference type="NCBI Taxonomy" id="1472723"/>
    <lineage>
        <taxon>Bacteria</taxon>
        <taxon>Bacillati</taxon>
        <taxon>Actinomycetota</taxon>
        <taxon>Actinomycetes</taxon>
        <taxon>Streptosporangiales</taxon>
        <taxon>Nocardiopsidaceae</taxon>
        <taxon>Nocardiopsis</taxon>
    </lineage>
</organism>
<proteinExistence type="predicted"/>
<dbReference type="EMBL" id="JACHDS010000001">
    <property type="protein sequence ID" value="MBB6170121.1"/>
    <property type="molecule type" value="Genomic_DNA"/>
</dbReference>
<dbReference type="Proteomes" id="UP000546642">
    <property type="component" value="Unassembled WGS sequence"/>
</dbReference>
<accession>A0A7X0D3V5</accession>
<sequence>MRPTPWVALIALPVLAATLGTYVLILTAEPGAAVVHAWIPALGIALAWMVGFMRGEISVAGGTLRLRAFPVWTFTIPVGRIRSVEVTSVDAFADYLGVGLRVGYGGSIGIIMRSGPAIAVTTDSGKRYVMVVPDPEAWRQRILVAAS</sequence>
<dbReference type="AlphaFoldDB" id="A0A7X0D3V5"/>
<evidence type="ECO:0000313" key="2">
    <source>
        <dbReference type="EMBL" id="MBB6170121.1"/>
    </source>
</evidence>
<evidence type="ECO:0000313" key="3">
    <source>
        <dbReference type="Proteomes" id="UP000546642"/>
    </source>
</evidence>
<reference evidence="2 3" key="1">
    <citation type="submission" date="2020-08" db="EMBL/GenBank/DDBJ databases">
        <title>Sequencing the genomes of 1000 actinobacteria strains.</title>
        <authorList>
            <person name="Klenk H.-P."/>
        </authorList>
    </citation>
    <scope>NUCLEOTIDE SEQUENCE [LARGE SCALE GENOMIC DNA]</scope>
    <source>
        <strain evidence="2 3">DSM 46659</strain>
    </source>
</reference>
<feature type="transmembrane region" description="Helical" evidence="1">
    <location>
        <begin position="32"/>
        <end position="52"/>
    </location>
</feature>
<keyword evidence="3" id="KW-1185">Reference proteome</keyword>
<keyword evidence="1" id="KW-1133">Transmembrane helix</keyword>
<name>A0A7X0D3V5_9ACTN</name>
<protein>
    <recommendedName>
        <fullName evidence="4">PH domain-containing protein</fullName>
    </recommendedName>
</protein>
<keyword evidence="1" id="KW-0472">Membrane</keyword>
<evidence type="ECO:0000256" key="1">
    <source>
        <dbReference type="SAM" id="Phobius"/>
    </source>
</evidence>
<keyword evidence="1" id="KW-0812">Transmembrane</keyword>